<organism evidence="1">
    <name type="scientific">marine sediment metagenome</name>
    <dbReference type="NCBI Taxonomy" id="412755"/>
    <lineage>
        <taxon>unclassified sequences</taxon>
        <taxon>metagenomes</taxon>
        <taxon>ecological metagenomes</taxon>
    </lineage>
</organism>
<dbReference type="EMBL" id="LAZR01014695">
    <property type="protein sequence ID" value="KKM16344.1"/>
    <property type="molecule type" value="Genomic_DNA"/>
</dbReference>
<comment type="caution">
    <text evidence="1">The sequence shown here is derived from an EMBL/GenBank/DDBJ whole genome shotgun (WGS) entry which is preliminary data.</text>
</comment>
<evidence type="ECO:0000313" key="1">
    <source>
        <dbReference type="EMBL" id="KKM16344.1"/>
    </source>
</evidence>
<protein>
    <submittedName>
        <fullName evidence="1">Uncharacterized protein</fullName>
    </submittedName>
</protein>
<sequence>MIITKPDISKENQEKAIKINKKIDDIGNKFKETICKKIDKYLKKIGISGSTEVLIDIKCFLSFD</sequence>
<name>A0A0F9I9H9_9ZZZZ</name>
<reference evidence="1" key="1">
    <citation type="journal article" date="2015" name="Nature">
        <title>Complex archaea that bridge the gap between prokaryotes and eukaryotes.</title>
        <authorList>
            <person name="Spang A."/>
            <person name="Saw J.H."/>
            <person name="Jorgensen S.L."/>
            <person name="Zaremba-Niedzwiedzka K."/>
            <person name="Martijn J."/>
            <person name="Lind A.E."/>
            <person name="van Eijk R."/>
            <person name="Schleper C."/>
            <person name="Guy L."/>
            <person name="Ettema T.J."/>
        </authorList>
    </citation>
    <scope>NUCLEOTIDE SEQUENCE</scope>
</reference>
<proteinExistence type="predicted"/>
<dbReference type="AlphaFoldDB" id="A0A0F9I9H9"/>
<accession>A0A0F9I9H9</accession>
<gene>
    <name evidence="1" type="ORF">LCGC14_1686750</name>
</gene>